<dbReference type="Pfam" id="PF21570">
    <property type="entry name" value="ArgZ-like_C_2nd"/>
    <property type="match status" value="1"/>
</dbReference>
<dbReference type="GO" id="GO:0008473">
    <property type="term" value="F:ornithine cyclodeaminase activity"/>
    <property type="evidence" value="ECO:0007669"/>
    <property type="project" value="UniProtKB-EC"/>
</dbReference>
<evidence type="ECO:0000256" key="2">
    <source>
        <dbReference type="ARBA" id="ARBA00022741"/>
    </source>
</evidence>
<gene>
    <name evidence="9" type="ORF">MNBD_NITROSPINAE02-615</name>
</gene>
<dbReference type="EMBL" id="UOGE01000028">
    <property type="protein sequence ID" value="VAX17895.1"/>
    <property type="molecule type" value="Genomic_DNA"/>
</dbReference>
<dbReference type="InterPro" id="IPR007545">
    <property type="entry name" value="LOR/SDH_bifunc_enz_cons_dom"/>
</dbReference>
<keyword evidence="2" id="KW-0547">Nucleotide-binding</keyword>
<keyword evidence="9" id="KW-0378">Hydrolase</keyword>
<dbReference type="EC" id="4.3.1.12" evidence="5"/>
<evidence type="ECO:0000256" key="1">
    <source>
        <dbReference type="ARBA" id="ARBA00001911"/>
    </source>
</evidence>
<dbReference type="NCBIfam" id="TIGR00300">
    <property type="entry name" value="TIGR00300 family protein"/>
    <property type="match status" value="1"/>
</dbReference>
<dbReference type="Gene3D" id="3.75.10.10">
    <property type="entry name" value="L-arginine/glycine Amidinotransferase, Chain A"/>
    <property type="match status" value="1"/>
</dbReference>
<accession>A0A3B1CGK2</accession>
<dbReference type="Pfam" id="PF19420">
    <property type="entry name" value="DDAH_eukar"/>
    <property type="match status" value="1"/>
</dbReference>
<evidence type="ECO:0000259" key="7">
    <source>
        <dbReference type="Pfam" id="PF21570"/>
    </source>
</evidence>
<evidence type="ECO:0000256" key="4">
    <source>
        <dbReference type="ARBA" id="ARBA00023239"/>
    </source>
</evidence>
<dbReference type="Gene3D" id="3.40.50.10690">
    <property type="entry name" value="putative lor/sdh protein like domains"/>
    <property type="match status" value="1"/>
</dbReference>
<organism evidence="9">
    <name type="scientific">hydrothermal vent metagenome</name>
    <dbReference type="NCBI Taxonomy" id="652676"/>
    <lineage>
        <taxon>unclassified sequences</taxon>
        <taxon>metagenomes</taxon>
        <taxon>ecological metagenomes</taxon>
    </lineage>
</organism>
<reference evidence="9" key="1">
    <citation type="submission" date="2018-06" db="EMBL/GenBank/DDBJ databases">
        <authorList>
            <person name="Zhirakovskaya E."/>
        </authorList>
    </citation>
    <scope>NUCLEOTIDE SEQUENCE</scope>
</reference>
<name>A0A3B1CGK2_9ZZZZ</name>
<comment type="cofactor">
    <cofactor evidence="1">
        <name>NAD(+)</name>
        <dbReference type="ChEBI" id="CHEBI:57540"/>
    </cofactor>
</comment>
<dbReference type="InterPro" id="IPR048963">
    <property type="entry name" value="ArgZ/ArgE-like_C_2nd"/>
</dbReference>
<proteinExistence type="predicted"/>
<dbReference type="GO" id="GO:0000166">
    <property type="term" value="F:nucleotide binding"/>
    <property type="evidence" value="ECO:0007669"/>
    <property type="project" value="UniProtKB-KW"/>
</dbReference>
<dbReference type="Pfam" id="PF04455">
    <property type="entry name" value="Saccharop_dh_N"/>
    <property type="match status" value="1"/>
</dbReference>
<evidence type="ECO:0000259" key="8">
    <source>
        <dbReference type="Pfam" id="PF21571"/>
    </source>
</evidence>
<feature type="domain" description="Arginine dihydrolase ArgZ/ArgE-like C-terminal first subdomain" evidence="8">
    <location>
        <begin position="388"/>
        <end position="468"/>
    </location>
</feature>
<evidence type="ECO:0000256" key="3">
    <source>
        <dbReference type="ARBA" id="ARBA00023027"/>
    </source>
</evidence>
<dbReference type="SUPFAM" id="SSF55909">
    <property type="entry name" value="Pentein"/>
    <property type="match status" value="1"/>
</dbReference>
<feature type="domain" description="Arginine dihydrolase ArgZ/ArgE-like C-terminal second subdomain" evidence="7">
    <location>
        <begin position="470"/>
        <end position="681"/>
    </location>
</feature>
<evidence type="ECO:0000313" key="9">
    <source>
        <dbReference type="EMBL" id="VAX17895.1"/>
    </source>
</evidence>
<dbReference type="InterPro" id="IPR048964">
    <property type="entry name" value="ArgZ/ArgE-like_C_1st"/>
</dbReference>
<dbReference type="CDD" id="cd12144">
    <property type="entry name" value="SDH_N_domain"/>
    <property type="match status" value="1"/>
</dbReference>
<keyword evidence="4" id="KW-0456">Lyase</keyword>
<sequence length="690" mass="75628">MIPRASFLMLRPDHFQVRYVINPWMEGNVNRAKQVSAVRQWDKLRVILSGLGEVKLITPQPGWPDMVFTANAGLALGSTAIISHFAHTQRQGEEPFFEKWFGDNGYTLHKLPPHLFFEGAGDALFDSDGARLWAAYGFRTSLETHSHLAKIFNVETVSLRLVDPRFYHLDTCFCPLPGGYLLYYPQALDISSNDTIDRLVPSDRRIHLGEIDAINFAANCVVVDKTIALHKASSTLKERLASAGFGLIETDLGEFMKAGGAAKCLTLRLDETVNTKRMSACQVTTREVEVEGQLIDSSLMGSICDLIVSDGGSFMVKDLRLGQKRNEPSIAKIEVTSPTGESLDHLVQKIIRLGARLPAGEEKDAICEGANQDGVAPEKFVATTIYPMQVRILGEWITVDNQRMDGVIVIEKRTARCSLIRDLKRGDQVVIGGEGTRLVRRPDERGAGRRFGFMASTISSERKVELAIERVAWEMNRIRERRGRLVVVAGPVVAHTGGAPSLAWMIRERYVSALLGGNAIAVHDIESAMFGTSLGVDLHSGRPATGGHRNHLAAINRIRGAGSIARAVGKGDLTSGLFFELVKQNIPFSLAGSIRDDGPLPETEMDLIRAQEDYARLIKGADMILMLSTMLHSIGTGNMTPAGVKLVCVDINPAVVTKLADRGSLESVGIVTDVGLFLSILRQRLFVSLR</sequence>
<dbReference type="GO" id="GO:0016787">
    <property type="term" value="F:hydrolase activity"/>
    <property type="evidence" value="ECO:0007669"/>
    <property type="project" value="UniProtKB-KW"/>
</dbReference>
<evidence type="ECO:0000259" key="6">
    <source>
        <dbReference type="Pfam" id="PF04455"/>
    </source>
</evidence>
<dbReference type="InterPro" id="IPR005239">
    <property type="entry name" value="ArgZ/ArgE-like"/>
</dbReference>
<dbReference type="Pfam" id="PF21571">
    <property type="entry name" value="ArgZ-like_C_1st"/>
    <property type="match status" value="1"/>
</dbReference>
<evidence type="ECO:0000256" key="5">
    <source>
        <dbReference type="ARBA" id="ARBA00066346"/>
    </source>
</evidence>
<feature type="domain" description="LOR/SDH bifunctional enzyme conserved" evidence="6">
    <location>
        <begin position="286"/>
        <end position="386"/>
    </location>
</feature>
<dbReference type="AlphaFoldDB" id="A0A3B1CGK2"/>
<dbReference type="Gene3D" id="2.40.420.10">
    <property type="entry name" value="conserved putative lor/sdh protein from methanococcus maripaludis s2 domain"/>
    <property type="match status" value="1"/>
</dbReference>
<keyword evidence="3" id="KW-0520">NAD</keyword>
<protein>
    <recommendedName>
        <fullName evidence="5">ornithine cyclodeaminase</fullName>
        <ecNumber evidence="5">4.3.1.12</ecNumber>
    </recommendedName>
</protein>